<comment type="similarity">
    <text evidence="1">Belongs to the NAPRTase family.</text>
</comment>
<evidence type="ECO:0000256" key="1">
    <source>
        <dbReference type="ARBA" id="ARBA00010897"/>
    </source>
</evidence>
<feature type="binding site" evidence="9">
    <location>
        <position position="374"/>
    </location>
    <ligand>
        <name>beta-nicotinamide D-ribonucleotide</name>
        <dbReference type="ChEBI" id="CHEBI:14649"/>
    </ligand>
</feature>
<keyword evidence="2" id="KW-0662">Pyridine nucleotide biosynthesis</keyword>
<feature type="binding site" evidence="9">
    <location>
        <position position="181"/>
    </location>
    <ligand>
        <name>diphosphate</name>
        <dbReference type="ChEBI" id="CHEBI:33019"/>
    </ligand>
</feature>
<protein>
    <recommendedName>
        <fullName evidence="7">Nicotinamide phosphoribosyltransferase</fullName>
        <ecNumber evidence="6">2.4.2.12</ecNumber>
    </recommendedName>
</protein>
<dbReference type="PIRSF" id="PIRSF005943">
    <property type="entry name" value="NMPRT"/>
    <property type="match status" value="1"/>
</dbReference>
<dbReference type="Pfam" id="PF18127">
    <property type="entry name" value="NAMPT_N"/>
    <property type="match status" value="1"/>
</dbReference>
<comment type="pathway">
    <text evidence="5">Cofactor biosynthesis; NAD(+) biosynthesis; nicotinamide D-ribonucleotide from 5-phospho-alpha-D-ribose 1-diphosphate and nicotinamide: step 1/1.</text>
</comment>
<feature type="binding site" evidence="9">
    <location>
        <position position="366"/>
    </location>
    <ligand>
        <name>beta-nicotinamide D-ribonucleotide</name>
        <dbReference type="ChEBI" id="CHEBI:14649"/>
    </ligand>
</feature>
<dbReference type="OrthoDB" id="394882at2"/>
<keyword evidence="4 12" id="KW-0808">Transferase</keyword>
<dbReference type="PANTHER" id="PTHR43816">
    <property type="entry name" value="NICOTINAMIDE PHOSPHORIBOSYLTRANSFERASE"/>
    <property type="match status" value="1"/>
</dbReference>
<comment type="caution">
    <text evidence="12">The sequence shown here is derived from an EMBL/GenBank/DDBJ whole genome shotgun (WGS) entry which is preliminary data.</text>
</comment>
<dbReference type="InterPro" id="IPR041529">
    <property type="entry name" value="DUF5598"/>
</dbReference>
<evidence type="ECO:0000259" key="10">
    <source>
        <dbReference type="Pfam" id="PF04095"/>
    </source>
</evidence>
<feature type="domain" description="Nicotinamide phosphoribosyltransferase N-terminal" evidence="11">
    <location>
        <begin position="7"/>
        <end position="99"/>
    </location>
</feature>
<dbReference type="PANTHER" id="PTHR43816:SF1">
    <property type="entry name" value="NICOTINAMIDE PHOSPHORIBOSYLTRANSFERASE"/>
    <property type="match status" value="1"/>
</dbReference>
<gene>
    <name evidence="12" type="ORF">BJF92_12625</name>
</gene>
<organism evidence="12 13">
    <name type="scientific">Xaviernesmea rhizosphaerae</name>
    <dbReference type="NCBI Taxonomy" id="1672749"/>
    <lineage>
        <taxon>Bacteria</taxon>
        <taxon>Pseudomonadati</taxon>
        <taxon>Pseudomonadota</taxon>
        <taxon>Alphaproteobacteria</taxon>
        <taxon>Hyphomicrobiales</taxon>
        <taxon>Rhizobiaceae</taxon>
        <taxon>Rhizobium/Agrobacterium group</taxon>
        <taxon>Xaviernesmea</taxon>
    </lineage>
</organism>
<evidence type="ECO:0000313" key="12">
    <source>
        <dbReference type="EMBL" id="OLP55516.1"/>
    </source>
</evidence>
<dbReference type="Pfam" id="PF04095">
    <property type="entry name" value="NAPRTase"/>
    <property type="match status" value="1"/>
</dbReference>
<feature type="binding site" evidence="9">
    <location>
        <begin position="293"/>
        <end position="295"/>
    </location>
    <ligand>
        <name>beta-nicotinamide D-ribonucleotide</name>
        <dbReference type="ChEBI" id="CHEBI:14649"/>
    </ligand>
</feature>
<dbReference type="SUPFAM" id="SSF51690">
    <property type="entry name" value="Nicotinate/Quinolinate PRTase C-terminal domain-like"/>
    <property type="match status" value="1"/>
</dbReference>
<feature type="binding site" evidence="9">
    <location>
        <position position="204"/>
    </location>
    <ligand>
        <name>beta-nicotinamide D-ribonucleotide</name>
        <dbReference type="ChEBI" id="CHEBI:14649"/>
    </ligand>
</feature>
<evidence type="ECO:0000259" key="11">
    <source>
        <dbReference type="Pfam" id="PF18127"/>
    </source>
</evidence>
<feature type="binding site" evidence="9">
    <location>
        <position position="293"/>
    </location>
    <ligand>
        <name>diphosphate</name>
        <dbReference type="ChEBI" id="CHEBI:33019"/>
    </ligand>
</feature>
<dbReference type="RefSeq" id="WP_075634765.1">
    <property type="nucleotide sequence ID" value="NZ_MKIO01000028.1"/>
</dbReference>
<evidence type="ECO:0000256" key="2">
    <source>
        <dbReference type="ARBA" id="ARBA00022642"/>
    </source>
</evidence>
<accession>A0A1Q9AJT3</accession>
<feature type="binding site" evidence="9">
    <location>
        <begin position="335"/>
        <end position="336"/>
    </location>
    <ligand>
        <name>beta-nicotinamide D-ribonucleotide</name>
        <dbReference type="ChEBI" id="CHEBI:14649"/>
    </ligand>
</feature>
<evidence type="ECO:0000313" key="13">
    <source>
        <dbReference type="Proteomes" id="UP000186143"/>
    </source>
</evidence>
<dbReference type="InterPro" id="IPR016471">
    <property type="entry name" value="Nicotinamide_PRibTrfase"/>
</dbReference>
<dbReference type="GO" id="GO:0009435">
    <property type="term" value="P:NAD+ biosynthetic process"/>
    <property type="evidence" value="ECO:0007669"/>
    <property type="project" value="InterPro"/>
</dbReference>
<dbReference type="NCBIfam" id="NF006629">
    <property type="entry name" value="PRK09198.1"/>
    <property type="match status" value="1"/>
</dbReference>
<evidence type="ECO:0000256" key="8">
    <source>
        <dbReference type="ARBA" id="ARBA00047835"/>
    </source>
</evidence>
<dbReference type="STRING" id="1672749.BJF92_12625"/>
<dbReference type="InterPro" id="IPR036068">
    <property type="entry name" value="Nicotinate_pribotase-like_C"/>
</dbReference>
<comment type="catalytic activity">
    <reaction evidence="8">
        <text>beta-nicotinamide D-ribonucleotide + diphosphate = 5-phospho-alpha-D-ribose 1-diphosphate + nicotinamide + H(+)</text>
        <dbReference type="Rhea" id="RHEA:16149"/>
        <dbReference type="ChEBI" id="CHEBI:14649"/>
        <dbReference type="ChEBI" id="CHEBI:15378"/>
        <dbReference type="ChEBI" id="CHEBI:17154"/>
        <dbReference type="ChEBI" id="CHEBI:33019"/>
        <dbReference type="ChEBI" id="CHEBI:58017"/>
        <dbReference type="EC" id="2.4.2.12"/>
    </reaction>
    <physiologicalReaction direction="right-to-left" evidence="8">
        <dbReference type="Rhea" id="RHEA:16151"/>
    </physiologicalReaction>
</comment>
<proteinExistence type="inferred from homology"/>
<dbReference type="Proteomes" id="UP000186143">
    <property type="component" value="Unassembled WGS sequence"/>
</dbReference>
<evidence type="ECO:0000256" key="9">
    <source>
        <dbReference type="PIRSR" id="PIRSR005943-1"/>
    </source>
</evidence>
<dbReference type="InterPro" id="IPR041525">
    <property type="entry name" value="N/Namide_PRibTrfase"/>
</dbReference>
<keyword evidence="3 12" id="KW-0328">Glycosyltransferase</keyword>
<dbReference type="Gene3D" id="3.20.20.70">
    <property type="entry name" value="Aldolase class I"/>
    <property type="match status" value="1"/>
</dbReference>
<feature type="binding site" evidence="9">
    <location>
        <position position="230"/>
    </location>
    <ligand>
        <name>diphosphate</name>
        <dbReference type="ChEBI" id="CHEBI:33019"/>
    </ligand>
</feature>
<reference evidence="12 13" key="1">
    <citation type="submission" date="2016-09" db="EMBL/GenBank/DDBJ databases">
        <title>Rhizobium sp. nov., a novel species isolated from the rice rhizosphere.</title>
        <authorList>
            <person name="Zhao J."/>
            <person name="Zhang X."/>
        </authorList>
    </citation>
    <scope>NUCLEOTIDE SEQUENCE [LARGE SCALE GENOMIC DNA]</scope>
    <source>
        <strain evidence="12 13">MH17</strain>
    </source>
</reference>
<evidence type="ECO:0000256" key="7">
    <source>
        <dbReference type="ARBA" id="ARBA00035036"/>
    </source>
</evidence>
<evidence type="ECO:0000256" key="6">
    <source>
        <dbReference type="ARBA" id="ARBA00035024"/>
    </source>
</evidence>
<evidence type="ECO:0000256" key="4">
    <source>
        <dbReference type="ARBA" id="ARBA00022679"/>
    </source>
</evidence>
<name>A0A1Q9AJT3_9HYPH</name>
<dbReference type="EMBL" id="MKIO01000028">
    <property type="protein sequence ID" value="OLP55516.1"/>
    <property type="molecule type" value="Genomic_DNA"/>
</dbReference>
<dbReference type="GO" id="GO:0047280">
    <property type="term" value="F:nicotinamide phosphoribosyltransferase activity"/>
    <property type="evidence" value="ECO:0007669"/>
    <property type="project" value="UniProtKB-EC"/>
</dbReference>
<evidence type="ECO:0000256" key="5">
    <source>
        <dbReference type="ARBA" id="ARBA00035007"/>
    </source>
</evidence>
<dbReference type="EC" id="2.4.2.12" evidence="6"/>
<feature type="domain" description="Nicotinate/nicotinamide phosphoribosyltransferase" evidence="10">
    <location>
        <begin position="174"/>
        <end position="412"/>
    </location>
</feature>
<dbReference type="InterPro" id="IPR013785">
    <property type="entry name" value="Aldolase_TIM"/>
</dbReference>
<sequence length="463" mass="51278">MDFDNPILDTDSYKFGHHLQYPPQTAAISHYIEARGANDLVDVVFFGLQMFLKGLLSRPVTRTHVEEAEAFATAHGQPFNRAGWMHIVERHGGILPLEIEALPEGICVRRGVPLVQVTNTDPACFWLPGHVETAMLRAVWYPSTIASQLRKIRRQLAEMLEKTADRPGEHLPYMLMDFGARGVGAHEQAAIGGAAHLAFFASSDNVPAVLAARRFYRAVMAARSMPAAEHTTITAWGGDREAAAYGNMIDRFARYGALSVVSDSYDINLAVTEVWGKALKEKVQACGATVFIRPDSGDPIETPVHVVKQLDYVFGSSINSKGYRVLNPCVRVIQGDGLSVADMGQVLRRMEAFGFSADNIVFAMGGGILQKVNRDIYAFAMKANGRKDTDGRWHDVWKRSASMNVKPSKAGRQAVVDSVMGLEAVHLDKLRGRENHLRPVWRNGELLVDWSLDDIRQRLARMV</sequence>
<evidence type="ECO:0000256" key="3">
    <source>
        <dbReference type="ARBA" id="ARBA00022676"/>
    </source>
</evidence>
<dbReference type="AlphaFoldDB" id="A0A1Q9AJT3"/>